<gene>
    <name evidence="2" type="primary">LOC106160189</name>
</gene>
<evidence type="ECO:0000313" key="1">
    <source>
        <dbReference type="Proteomes" id="UP000085678"/>
    </source>
</evidence>
<sequence length="110" mass="12401">MGYDMTPDRTESFTFCSQRSITEQPHIFSSKSNFDFLIPDAPELIANFLEGEQDASCKRNAFMMLIHVDQERALSYLVNCDIIWRHSPVGFSGTYLQGTCNGHLKSAVSS</sequence>
<dbReference type="PANTHER" id="PTHR10635:SF0">
    <property type="entry name" value="COATOMER SUBUNIT BETA"/>
    <property type="match status" value="1"/>
</dbReference>
<proteinExistence type="predicted"/>
<dbReference type="InterPro" id="IPR016460">
    <property type="entry name" value="COPB1"/>
</dbReference>
<reference evidence="2" key="1">
    <citation type="submission" date="2025-08" db="UniProtKB">
        <authorList>
            <consortium name="RefSeq"/>
        </authorList>
    </citation>
    <scope>IDENTIFICATION</scope>
    <source>
        <tissue evidence="2">Gonads</tissue>
    </source>
</reference>
<dbReference type="Proteomes" id="UP000085678">
    <property type="component" value="Unplaced"/>
</dbReference>
<accession>A0A1S3I1N7</accession>
<dbReference type="AlphaFoldDB" id="A0A1S3I1N7"/>
<dbReference type="GO" id="GO:0006891">
    <property type="term" value="P:intra-Golgi vesicle-mediated transport"/>
    <property type="evidence" value="ECO:0007669"/>
    <property type="project" value="TreeGrafter"/>
</dbReference>
<dbReference type="RefSeq" id="XP_013392180.1">
    <property type="nucleotide sequence ID" value="XM_013536726.1"/>
</dbReference>
<dbReference type="KEGG" id="lak:106160189"/>
<dbReference type="PANTHER" id="PTHR10635">
    <property type="entry name" value="COATOMER SUBUNIT BETA"/>
    <property type="match status" value="1"/>
</dbReference>
<keyword evidence="1" id="KW-1185">Reference proteome</keyword>
<dbReference type="STRING" id="7574.A0A1S3I1N7"/>
<protein>
    <submittedName>
        <fullName evidence="2">Coatomer subunit beta-like</fullName>
    </submittedName>
</protein>
<dbReference type="InParanoid" id="A0A1S3I1N7"/>
<dbReference type="GO" id="GO:0030126">
    <property type="term" value="C:COPI vesicle coat"/>
    <property type="evidence" value="ECO:0007669"/>
    <property type="project" value="TreeGrafter"/>
</dbReference>
<dbReference type="OrthoDB" id="10261439at2759"/>
<name>A0A1S3I1N7_LINAN</name>
<dbReference type="GeneID" id="106160189"/>
<dbReference type="GO" id="GO:0006888">
    <property type="term" value="P:endoplasmic reticulum to Golgi vesicle-mediated transport"/>
    <property type="evidence" value="ECO:0007669"/>
    <property type="project" value="TreeGrafter"/>
</dbReference>
<evidence type="ECO:0000313" key="2">
    <source>
        <dbReference type="RefSeq" id="XP_013392180.1"/>
    </source>
</evidence>
<organism evidence="1 2">
    <name type="scientific">Lingula anatina</name>
    <name type="common">Brachiopod</name>
    <name type="synonym">Lingula unguis</name>
    <dbReference type="NCBI Taxonomy" id="7574"/>
    <lineage>
        <taxon>Eukaryota</taxon>
        <taxon>Metazoa</taxon>
        <taxon>Spiralia</taxon>
        <taxon>Lophotrochozoa</taxon>
        <taxon>Brachiopoda</taxon>
        <taxon>Linguliformea</taxon>
        <taxon>Lingulata</taxon>
        <taxon>Lingulida</taxon>
        <taxon>Linguloidea</taxon>
        <taxon>Lingulidae</taxon>
        <taxon>Lingula</taxon>
    </lineage>
</organism>
<dbReference type="GO" id="GO:0006886">
    <property type="term" value="P:intracellular protein transport"/>
    <property type="evidence" value="ECO:0007669"/>
    <property type="project" value="InterPro"/>
</dbReference>